<dbReference type="PANTHER" id="PTHR12100">
    <property type="entry name" value="SEC10"/>
    <property type="match status" value="1"/>
</dbReference>
<dbReference type="Pfam" id="PF07393">
    <property type="entry name" value="Sec10_HB"/>
    <property type="match status" value="1"/>
</dbReference>
<comment type="similarity">
    <text evidence="1">Belongs to the SEC10 family.</text>
</comment>
<comment type="caution">
    <text evidence="8">The sequence shown here is derived from an EMBL/GenBank/DDBJ whole genome shotgun (WGS) entry which is preliminary data.</text>
</comment>
<evidence type="ECO:0000259" key="7">
    <source>
        <dbReference type="Pfam" id="PF20667"/>
    </source>
</evidence>
<feature type="compositionally biased region" description="Gly residues" evidence="5">
    <location>
        <begin position="540"/>
        <end position="559"/>
    </location>
</feature>
<protein>
    <submittedName>
        <fullName evidence="8">Exocyst complex component 5</fullName>
    </submittedName>
</protein>
<keyword evidence="2" id="KW-0813">Transport</keyword>
<dbReference type="InterPro" id="IPR048627">
    <property type="entry name" value="Sec10_HB"/>
</dbReference>
<organism evidence="8 9">
    <name type="scientific">Tieghemiomyces parasiticus</name>
    <dbReference type="NCBI Taxonomy" id="78921"/>
    <lineage>
        <taxon>Eukaryota</taxon>
        <taxon>Fungi</taxon>
        <taxon>Fungi incertae sedis</taxon>
        <taxon>Zoopagomycota</taxon>
        <taxon>Kickxellomycotina</taxon>
        <taxon>Dimargaritomycetes</taxon>
        <taxon>Dimargaritales</taxon>
        <taxon>Dimargaritaceae</taxon>
        <taxon>Tieghemiomyces</taxon>
    </lineage>
</organism>
<feature type="region of interest" description="Disordered" evidence="5">
    <location>
        <begin position="496"/>
        <end position="559"/>
    </location>
</feature>
<dbReference type="InterPro" id="IPR048625">
    <property type="entry name" value="Sec10_N"/>
</dbReference>
<feature type="compositionally biased region" description="Polar residues" evidence="5">
    <location>
        <begin position="580"/>
        <end position="589"/>
    </location>
</feature>
<dbReference type="Pfam" id="PF20667">
    <property type="entry name" value="Sec10_N"/>
    <property type="match status" value="1"/>
</dbReference>
<accession>A0A9W8A8Q5</accession>
<evidence type="ECO:0000256" key="5">
    <source>
        <dbReference type="SAM" id="MobiDB-lite"/>
    </source>
</evidence>
<proteinExistence type="inferred from homology"/>
<feature type="domain" description="Exocyst complex component Sec10-like alpha-helical bundle" evidence="6">
    <location>
        <begin position="177"/>
        <end position="930"/>
    </location>
</feature>
<dbReference type="GO" id="GO:0006893">
    <property type="term" value="P:Golgi to plasma membrane transport"/>
    <property type="evidence" value="ECO:0007669"/>
    <property type="project" value="TreeGrafter"/>
</dbReference>
<evidence type="ECO:0000256" key="3">
    <source>
        <dbReference type="ARBA" id="ARBA00022483"/>
    </source>
</evidence>
<evidence type="ECO:0000313" key="9">
    <source>
        <dbReference type="Proteomes" id="UP001150569"/>
    </source>
</evidence>
<feature type="compositionally biased region" description="Gly residues" evidence="5">
    <location>
        <begin position="593"/>
        <end position="602"/>
    </location>
</feature>
<reference evidence="8" key="1">
    <citation type="submission" date="2022-07" db="EMBL/GenBank/DDBJ databases">
        <title>Phylogenomic reconstructions and comparative analyses of Kickxellomycotina fungi.</title>
        <authorList>
            <person name="Reynolds N.K."/>
            <person name="Stajich J.E."/>
            <person name="Barry K."/>
            <person name="Grigoriev I.V."/>
            <person name="Crous P."/>
            <person name="Smith M.E."/>
        </authorList>
    </citation>
    <scope>NUCLEOTIDE SEQUENCE</scope>
    <source>
        <strain evidence="8">RSA 861</strain>
    </source>
</reference>
<feature type="region of interest" description="Disordered" evidence="5">
    <location>
        <begin position="580"/>
        <end position="610"/>
    </location>
</feature>
<dbReference type="InterPro" id="IPR009976">
    <property type="entry name" value="Sec10-like"/>
</dbReference>
<feature type="domain" description="Exocyst complex component Sec10 N-terminal" evidence="7">
    <location>
        <begin position="54"/>
        <end position="168"/>
    </location>
</feature>
<evidence type="ECO:0000259" key="6">
    <source>
        <dbReference type="Pfam" id="PF07393"/>
    </source>
</evidence>
<dbReference type="GO" id="GO:0006887">
    <property type="term" value="P:exocytosis"/>
    <property type="evidence" value="ECO:0007669"/>
    <property type="project" value="UniProtKB-KW"/>
</dbReference>
<keyword evidence="3" id="KW-0268">Exocytosis</keyword>
<evidence type="ECO:0000313" key="8">
    <source>
        <dbReference type="EMBL" id="KAJ1923767.1"/>
    </source>
</evidence>
<sequence length="937" mass="101995">MSPSKPRTTNQDAMTRHALTVHHFQSDFDAKDFFERVSGNLVLQSKRAAKPYDPQMFIQNFEMAAKELGKLQREIEQQMREVGHVAQASEVQYRTRVDGIRRAFRNIETNFEALESKVNGIGSTAIRVGEQLESIERERTRAADVEDLVEFFIEFGHGRSSRLEELLSEGGPEGQCKAAVITRRLNSIIQDGGDFGTSDRARINIEQFCERLERDLLDAFDRAYRSQDTVTMASCARALIEFNGGASCVQMYVNQHEFFMKMAETQTAVADQTYQALAGINDLQTAPPPVLDGELSTFYRSISKMLRHEWTVISAVFPNALAVMQVLAQRVFAQSLQNYLENLLHLAEHDGQLAYLRILAACHIGTQNLVRDLQQFDVDVMAPFFCAHDADQSPVAGTIAATVAAMAGSNSGSSTAASTAMLLDTQSAASFSVTLVRCMDDLFVPYIENQRYLEVEARFLLGAFQTLVSRFLAYAAQRKAARPKNVFARTINQFTGGAAGPTDPAGSNGGSGGGGLSPHPTGVGSGSGEMIAHGSPTPTGGSGQAAASGGGGGAGSNGGSGGGYSMPTFASSLAQFTSLNSNPTASTNLGGPSPSGGGGGNGAAASPNASRKLGHSANLHVLTDAELDQEDTLPSVTSALQILKVHAEAVARCVELSLAADVPKHTVRLFVSLTDFLGTRYLDPALELALDELNDTPRGHEPDFRTFYTVRAGNQIIHLAQCHFRTAIAPLIAPAPSQYRDAVANKNDFTAALESRLNQLVIRQITAVSAYLAATLAKQRKSDYRPREEDFQALSLATEPCAAIIDFLGRFHQTIEYCFDGRNREQVLREVGIALHDLLLEHFRTYTVSVLGGLILSDDIAKYQEAVKKFRCPDLDDRFSALRNIGTLFLVRADVLQSLLDEDTDLGRMERTFLIPYLQMREDYRTARIAEIIDAMV</sequence>
<dbReference type="PANTHER" id="PTHR12100:SF0">
    <property type="entry name" value="EXOCYST COMPLEX COMPONENT 5"/>
    <property type="match status" value="1"/>
</dbReference>
<keyword evidence="4" id="KW-0175">Coiled coil</keyword>
<dbReference type="OrthoDB" id="125856at2759"/>
<evidence type="ECO:0000256" key="4">
    <source>
        <dbReference type="ARBA" id="ARBA00023054"/>
    </source>
</evidence>
<dbReference type="GO" id="GO:0000145">
    <property type="term" value="C:exocyst"/>
    <property type="evidence" value="ECO:0007669"/>
    <property type="project" value="TreeGrafter"/>
</dbReference>
<gene>
    <name evidence="8" type="primary">SEC10_1</name>
    <name evidence="8" type="ORF">IWQ60_005655</name>
</gene>
<dbReference type="EMBL" id="JANBPT010000313">
    <property type="protein sequence ID" value="KAJ1923767.1"/>
    <property type="molecule type" value="Genomic_DNA"/>
</dbReference>
<dbReference type="Proteomes" id="UP001150569">
    <property type="component" value="Unassembled WGS sequence"/>
</dbReference>
<dbReference type="AlphaFoldDB" id="A0A9W8A8Q5"/>
<name>A0A9W8A8Q5_9FUNG</name>
<evidence type="ECO:0000256" key="1">
    <source>
        <dbReference type="ARBA" id="ARBA00006572"/>
    </source>
</evidence>
<keyword evidence="9" id="KW-1185">Reference proteome</keyword>
<evidence type="ECO:0000256" key="2">
    <source>
        <dbReference type="ARBA" id="ARBA00022448"/>
    </source>
</evidence>
<feature type="compositionally biased region" description="Gly residues" evidence="5">
    <location>
        <begin position="507"/>
        <end position="516"/>
    </location>
</feature>